<feature type="region of interest" description="Disordered" evidence="2">
    <location>
        <begin position="121"/>
        <end position="219"/>
    </location>
</feature>
<dbReference type="PANTHER" id="PTHR23110:SF109">
    <property type="entry name" value="FI07618P-RELATED"/>
    <property type="match status" value="1"/>
</dbReference>
<comment type="caution">
    <text evidence="4">The sequence shown here is derived from an EMBL/GenBank/DDBJ whole genome shotgun (WGS) entry which is preliminary data.</text>
</comment>
<feature type="compositionally biased region" description="Low complexity" evidence="2">
    <location>
        <begin position="249"/>
        <end position="259"/>
    </location>
</feature>
<feature type="compositionally biased region" description="Gly residues" evidence="2">
    <location>
        <begin position="260"/>
        <end position="274"/>
    </location>
</feature>
<dbReference type="InterPro" id="IPR007889">
    <property type="entry name" value="HTH_Psq"/>
</dbReference>
<dbReference type="SUPFAM" id="SSF54695">
    <property type="entry name" value="POZ domain"/>
    <property type="match status" value="1"/>
</dbReference>
<dbReference type="GO" id="GO:0005634">
    <property type="term" value="C:nucleus"/>
    <property type="evidence" value="ECO:0007669"/>
    <property type="project" value="TreeGrafter"/>
</dbReference>
<feature type="region of interest" description="Disordered" evidence="2">
    <location>
        <begin position="423"/>
        <end position="443"/>
    </location>
</feature>
<proteinExistence type="predicted"/>
<dbReference type="PANTHER" id="PTHR23110">
    <property type="entry name" value="BTB DOMAIN TRANSCRIPTION FACTOR"/>
    <property type="match status" value="1"/>
</dbReference>
<accession>A0A6A4WHP3</accession>
<dbReference type="GO" id="GO:0003677">
    <property type="term" value="F:DNA binding"/>
    <property type="evidence" value="ECO:0007669"/>
    <property type="project" value="InterPro"/>
</dbReference>
<dbReference type="Pfam" id="PF05225">
    <property type="entry name" value="HTH_psq"/>
    <property type="match status" value="1"/>
</dbReference>
<dbReference type="InterPro" id="IPR051095">
    <property type="entry name" value="Dros_DevTransReg"/>
</dbReference>
<sequence>MGSTQQFSLKWNKYRQNWDRYLLRALSSHLFSDVMVACDGEVFQLHRVVLASCSAYFEKTLQKIPAKETPIVMLSDVTEAELRTLIEFMYCGEATIDQGRLESLLKAAERLQIRGLVRLPADGESSSEEETEEAEAEGARRTEHRPAAAAALASRAPWQAERDDGPAGAHAPIADTQTPPPAAGGDPLDVTRLLSISVGAADSPPVAETPLPPPPTAEMSVTLAPETRLAPPAAERHGSLLPGTGGAPGPAEVTLSGPGAAAGSGPVAGPGSVAGPGPALAGPGPVAGPAPAQGSETAVRPPGVTSEPSSHGGYKRNTSHSPHVQAAVQRIAAGELTVAEASIEFDVPIPTLYLNMRRQGVKARGRIGMTGKRKPRTYMMSQEMRSALSEIESGAITASKASRKYNITLPRIMSWMRKTGVRSAYSRTQQGPPSEAGGALPAV</sequence>
<feature type="compositionally biased region" description="Basic and acidic residues" evidence="2">
    <location>
        <begin position="137"/>
        <end position="146"/>
    </location>
</feature>
<dbReference type="Pfam" id="PF00651">
    <property type="entry name" value="BTB"/>
    <property type="match status" value="1"/>
</dbReference>
<evidence type="ECO:0000256" key="1">
    <source>
        <dbReference type="ARBA" id="ARBA00023242"/>
    </source>
</evidence>
<keyword evidence="5" id="KW-1185">Reference proteome</keyword>
<protein>
    <submittedName>
        <fullName evidence="4">Longitudinals lacking protein-like</fullName>
    </submittedName>
</protein>
<feature type="compositionally biased region" description="Acidic residues" evidence="2">
    <location>
        <begin position="125"/>
        <end position="136"/>
    </location>
</feature>
<evidence type="ECO:0000313" key="5">
    <source>
        <dbReference type="Proteomes" id="UP000440578"/>
    </source>
</evidence>
<evidence type="ECO:0000256" key="2">
    <source>
        <dbReference type="SAM" id="MobiDB-lite"/>
    </source>
</evidence>
<organism evidence="4 5">
    <name type="scientific">Amphibalanus amphitrite</name>
    <name type="common">Striped barnacle</name>
    <name type="synonym">Balanus amphitrite</name>
    <dbReference type="NCBI Taxonomy" id="1232801"/>
    <lineage>
        <taxon>Eukaryota</taxon>
        <taxon>Metazoa</taxon>
        <taxon>Ecdysozoa</taxon>
        <taxon>Arthropoda</taxon>
        <taxon>Crustacea</taxon>
        <taxon>Multicrustacea</taxon>
        <taxon>Cirripedia</taxon>
        <taxon>Thoracica</taxon>
        <taxon>Thoracicalcarea</taxon>
        <taxon>Balanomorpha</taxon>
        <taxon>Balanoidea</taxon>
        <taxon>Balanidae</taxon>
        <taxon>Amphibalaninae</taxon>
        <taxon>Amphibalanus</taxon>
    </lineage>
</organism>
<feature type="region of interest" description="Disordered" evidence="2">
    <location>
        <begin position="234"/>
        <end position="323"/>
    </location>
</feature>
<dbReference type="GO" id="GO:0006357">
    <property type="term" value="P:regulation of transcription by RNA polymerase II"/>
    <property type="evidence" value="ECO:0007669"/>
    <property type="project" value="TreeGrafter"/>
</dbReference>
<feature type="compositionally biased region" description="Low complexity" evidence="2">
    <location>
        <begin position="275"/>
        <end position="292"/>
    </location>
</feature>
<dbReference type="OrthoDB" id="6395392at2759"/>
<keyword evidence="1" id="KW-0539">Nucleus</keyword>
<dbReference type="AlphaFoldDB" id="A0A6A4WHP3"/>
<dbReference type="Gene3D" id="3.30.710.10">
    <property type="entry name" value="Potassium Channel Kv1.1, Chain A"/>
    <property type="match status" value="1"/>
</dbReference>
<dbReference type="SMART" id="SM00225">
    <property type="entry name" value="BTB"/>
    <property type="match status" value="1"/>
</dbReference>
<dbReference type="Proteomes" id="UP000440578">
    <property type="component" value="Unassembled WGS sequence"/>
</dbReference>
<dbReference type="CDD" id="cd18315">
    <property type="entry name" value="BTB_POZ_BAB-like"/>
    <property type="match status" value="1"/>
</dbReference>
<dbReference type="EMBL" id="VIIS01000618">
    <property type="protein sequence ID" value="KAF0306987.1"/>
    <property type="molecule type" value="Genomic_DNA"/>
</dbReference>
<dbReference type="PROSITE" id="PS50097">
    <property type="entry name" value="BTB"/>
    <property type="match status" value="1"/>
</dbReference>
<gene>
    <name evidence="4" type="primary">lolal_10</name>
    <name evidence="4" type="ORF">FJT64_021595</name>
</gene>
<dbReference type="InterPro" id="IPR000210">
    <property type="entry name" value="BTB/POZ_dom"/>
</dbReference>
<dbReference type="InterPro" id="IPR011333">
    <property type="entry name" value="SKP1/BTB/POZ_sf"/>
</dbReference>
<evidence type="ECO:0000313" key="4">
    <source>
        <dbReference type="EMBL" id="KAF0306986.1"/>
    </source>
</evidence>
<dbReference type="EMBL" id="VIIS01000618">
    <property type="protein sequence ID" value="KAF0306986.1"/>
    <property type="molecule type" value="Genomic_DNA"/>
</dbReference>
<evidence type="ECO:0000259" key="3">
    <source>
        <dbReference type="PROSITE" id="PS50097"/>
    </source>
</evidence>
<reference evidence="4 5" key="1">
    <citation type="submission" date="2019-07" db="EMBL/GenBank/DDBJ databases">
        <title>Draft genome assembly of a fouling barnacle, Amphibalanus amphitrite (Darwin, 1854): The first reference genome for Thecostraca.</title>
        <authorList>
            <person name="Kim W."/>
        </authorList>
    </citation>
    <scope>NUCLEOTIDE SEQUENCE [LARGE SCALE GENOMIC DNA]</scope>
    <source>
        <strain evidence="4">SNU_AA5</strain>
        <tissue evidence="4">Soma without cirri and trophi</tissue>
    </source>
</reference>
<name>A0A6A4WHP3_AMPAM</name>
<feature type="domain" description="BTB" evidence="3">
    <location>
        <begin position="32"/>
        <end position="98"/>
    </location>
</feature>
<feature type="compositionally biased region" description="Low complexity" evidence="2">
    <location>
        <begin position="147"/>
        <end position="156"/>
    </location>
</feature>